<dbReference type="RefSeq" id="WP_263593157.1">
    <property type="nucleotide sequence ID" value="NZ_CP107020.1"/>
</dbReference>
<evidence type="ECO:0000256" key="1">
    <source>
        <dbReference type="SAM" id="MobiDB-lite"/>
    </source>
</evidence>
<evidence type="ECO:0008006" key="4">
    <source>
        <dbReference type="Google" id="ProtNLM"/>
    </source>
</evidence>
<proteinExistence type="predicted"/>
<protein>
    <recommendedName>
        <fullName evidence="4">DoxX family protein</fullName>
    </recommendedName>
</protein>
<sequence length="226" mass="24130">MSLIRRIARPLIAAPFILEGVRTALHPEREIDVAPAAFGQVDKALANTSVPKAVDARAIVRGAGVVAAGAGIMYATNRAPRLSAALLLATTSVGIANRKKVWELRGEERIQEIQSILTDAGLLGGVLLAVADTDGSPSVGYRVNRLVERGQKSAAKKQRELEKSADKLGRKVKKSDVRKKAEKLQKQAGKKAGEFQKQAGKKADELQKSASKAFDHAAKSVHDQLG</sequence>
<name>A0ABY6FYD0_9MICO</name>
<gene>
    <name evidence="2" type="ORF">BRM3_09885</name>
</gene>
<dbReference type="EMBL" id="CP107020">
    <property type="protein sequence ID" value="UYG15944.1"/>
    <property type="molecule type" value="Genomic_DNA"/>
</dbReference>
<accession>A0ABY6FYD0</accession>
<feature type="compositionally biased region" description="Basic and acidic residues" evidence="1">
    <location>
        <begin position="201"/>
        <end position="226"/>
    </location>
</feature>
<feature type="compositionally biased region" description="Basic and acidic residues" evidence="1">
    <location>
        <begin position="150"/>
        <end position="185"/>
    </location>
</feature>
<feature type="region of interest" description="Disordered" evidence="1">
    <location>
        <begin position="150"/>
        <end position="226"/>
    </location>
</feature>
<dbReference type="Proteomes" id="UP001164305">
    <property type="component" value="Chromosome"/>
</dbReference>
<organism evidence="2 3">
    <name type="scientific">Brachybacterium huguangmaarense</name>
    <dbReference type="NCBI Taxonomy" id="1652028"/>
    <lineage>
        <taxon>Bacteria</taxon>
        <taxon>Bacillati</taxon>
        <taxon>Actinomycetota</taxon>
        <taxon>Actinomycetes</taxon>
        <taxon>Micrococcales</taxon>
        <taxon>Dermabacteraceae</taxon>
        <taxon>Brachybacterium</taxon>
    </lineage>
</organism>
<keyword evidence="3" id="KW-1185">Reference proteome</keyword>
<evidence type="ECO:0000313" key="2">
    <source>
        <dbReference type="EMBL" id="UYG15944.1"/>
    </source>
</evidence>
<reference evidence="2" key="1">
    <citation type="submission" date="2022-10" db="EMBL/GenBank/DDBJ databases">
        <title>Whole-Genome Sequencing of Brachybacterium huguangmaarense BRM-3, Isolated from Betula schmidtii.</title>
        <authorList>
            <person name="Haam D."/>
        </authorList>
    </citation>
    <scope>NUCLEOTIDE SEQUENCE</scope>
    <source>
        <strain evidence="2">BRM-3</strain>
    </source>
</reference>
<evidence type="ECO:0000313" key="3">
    <source>
        <dbReference type="Proteomes" id="UP001164305"/>
    </source>
</evidence>